<evidence type="ECO:0000313" key="3">
    <source>
        <dbReference type="Proteomes" id="UP000092666"/>
    </source>
</evidence>
<protein>
    <submittedName>
        <fullName evidence="2">Uncharacterized protein</fullName>
    </submittedName>
</protein>
<name>A0A1B9GRR7_9TREE</name>
<reference evidence="3" key="2">
    <citation type="submission" date="2013-12" db="EMBL/GenBank/DDBJ databases">
        <title>Evolution of pathogenesis and genome organization in the Tremellales.</title>
        <authorList>
            <person name="Cuomo C."/>
            <person name="Litvintseva A."/>
            <person name="Heitman J."/>
            <person name="Chen Y."/>
            <person name="Sun S."/>
            <person name="Springer D."/>
            <person name="Dromer F."/>
            <person name="Young S."/>
            <person name="Zeng Q."/>
            <person name="Chapman S."/>
            <person name="Gujja S."/>
            <person name="Saif S."/>
            <person name="Birren B."/>
        </authorList>
    </citation>
    <scope>NUCLEOTIDE SEQUENCE [LARGE SCALE GENOMIC DNA]</scope>
    <source>
        <strain evidence="3">BCC8398</strain>
    </source>
</reference>
<proteinExistence type="predicted"/>
<dbReference type="Proteomes" id="UP000092666">
    <property type="component" value="Unassembled WGS sequence"/>
</dbReference>
<feature type="region of interest" description="Disordered" evidence="1">
    <location>
        <begin position="18"/>
        <end position="44"/>
    </location>
</feature>
<evidence type="ECO:0000313" key="2">
    <source>
        <dbReference type="EMBL" id="OCF33752.1"/>
    </source>
</evidence>
<gene>
    <name evidence="2" type="ORF">I316_04464</name>
</gene>
<keyword evidence="3" id="KW-1185">Reference proteome</keyword>
<dbReference type="AlphaFoldDB" id="A0A1B9GRR7"/>
<evidence type="ECO:0000256" key="1">
    <source>
        <dbReference type="SAM" id="MobiDB-lite"/>
    </source>
</evidence>
<reference evidence="2 3" key="1">
    <citation type="submission" date="2013-07" db="EMBL/GenBank/DDBJ databases">
        <title>The Genome Sequence of Cryptococcus heveanensis BCC8398.</title>
        <authorList>
            <consortium name="The Broad Institute Genome Sequencing Platform"/>
            <person name="Cuomo C."/>
            <person name="Litvintseva A."/>
            <person name="Chen Y."/>
            <person name="Heitman J."/>
            <person name="Sun S."/>
            <person name="Springer D."/>
            <person name="Dromer F."/>
            <person name="Young S.K."/>
            <person name="Zeng Q."/>
            <person name="Gargeya S."/>
            <person name="Fitzgerald M."/>
            <person name="Abouelleil A."/>
            <person name="Alvarado L."/>
            <person name="Berlin A.M."/>
            <person name="Chapman S.B."/>
            <person name="Dewar J."/>
            <person name="Goldberg J."/>
            <person name="Griggs A."/>
            <person name="Gujja S."/>
            <person name="Hansen M."/>
            <person name="Howarth C."/>
            <person name="Imamovic A."/>
            <person name="Larimer J."/>
            <person name="McCowan C."/>
            <person name="Murphy C."/>
            <person name="Pearson M."/>
            <person name="Priest M."/>
            <person name="Roberts A."/>
            <person name="Saif S."/>
            <person name="Shea T."/>
            <person name="Sykes S."/>
            <person name="Wortman J."/>
            <person name="Nusbaum C."/>
            <person name="Birren B."/>
        </authorList>
    </citation>
    <scope>NUCLEOTIDE SEQUENCE [LARGE SCALE GENOMIC DNA]</scope>
    <source>
        <strain evidence="2 3">BCC8398</strain>
    </source>
</reference>
<sequence length="628" mass="70001">MFITGVSPLVSPHIQYDRPSSADATVVDRPFSPATSSRHPSRRPMADRLLTTFPTSSEASTVPRLVYGKPVTGIKLVQPAEQTALITPIVRNRARPDTRRSSRYDIDAETFAKLNPVHYLIFAALRDLAPPKTLVSLDKAMYVEISPKLCQTIAINRKSMLSVQSRFARLKRYLLTSRNHVGTLQCQGSPATEESPLCSETSSEQTTQLASSHTALDMQQRMEAGSLNLVGTAVKENRSKAVVGVSRLGDTYDRISRRHAFFDYTSELTFEDWDAIQAFARDLAETACICGADKVAESRLFPNLHTLNIRWPVIEGDVKSELAYSLGRHGRSLDRWYRHSYKDAAAATSTSTSTSTASPDLDLPSLYALELEKKEQRRIATLEAQPFCSCGKKCLQGDSCPYTMFSSVIRPRFRTLNIEIEPSALTKHMMIEFDDHLGIVVGDLTKLGREDDCQVAVNYMIHFEPARLHELHIPEKVFERTTFYLIPPRSMTSFSGSLASVSPESSPISGLNHSHNTSADAKVTISTQRTEAAHFCYISPETTAQVILEHIRLVQNCYVSPFLLQFRVMEPGLVHRTLEQLVTPAELVKWGSNLLDINRHFPLVDALPIAVAHAWSGRQMSDPLPTVV</sequence>
<accession>A0A1B9GRR7</accession>
<dbReference type="EMBL" id="KI669503">
    <property type="protein sequence ID" value="OCF33752.1"/>
    <property type="molecule type" value="Genomic_DNA"/>
</dbReference>
<organism evidence="2 3">
    <name type="scientific">Kwoniella heveanensis BCC8398</name>
    <dbReference type="NCBI Taxonomy" id="1296120"/>
    <lineage>
        <taxon>Eukaryota</taxon>
        <taxon>Fungi</taxon>
        <taxon>Dikarya</taxon>
        <taxon>Basidiomycota</taxon>
        <taxon>Agaricomycotina</taxon>
        <taxon>Tremellomycetes</taxon>
        <taxon>Tremellales</taxon>
        <taxon>Cryptococcaceae</taxon>
        <taxon>Kwoniella</taxon>
    </lineage>
</organism>